<dbReference type="EMBL" id="LLXL01002739">
    <property type="protein sequence ID" value="PKK60074.1"/>
    <property type="molecule type" value="Genomic_DNA"/>
</dbReference>
<accession>A0A2N1MEM4</accession>
<reference evidence="2 3" key="1">
    <citation type="submission" date="2016-04" db="EMBL/GenBank/DDBJ databases">
        <title>Genome analyses suggest a sexual origin of heterokaryosis in a supposedly ancient asexual fungus.</title>
        <authorList>
            <person name="Ropars J."/>
            <person name="Sedzielewska K."/>
            <person name="Noel J."/>
            <person name="Charron P."/>
            <person name="Farinelli L."/>
            <person name="Marton T."/>
            <person name="Kruger M."/>
            <person name="Pelin A."/>
            <person name="Brachmann A."/>
            <person name="Corradi N."/>
        </authorList>
    </citation>
    <scope>NUCLEOTIDE SEQUENCE [LARGE SCALE GENOMIC DNA]</scope>
    <source>
        <strain evidence="2 3">C2</strain>
    </source>
</reference>
<comment type="caution">
    <text evidence="2">The sequence shown here is derived from an EMBL/GenBank/DDBJ whole genome shotgun (WGS) entry which is preliminary data.</text>
</comment>
<gene>
    <name evidence="2" type="ORF">RhiirC2_719364</name>
</gene>
<dbReference type="VEuPathDB" id="FungiDB:RhiirFUN_024810"/>
<name>A0A2N1MEM4_9GLOM</name>
<sequence>MLRQRMRCDAPSFSPADYNHIMQCAEKKPRDKVLKDLTDKYRTSRKCIYQIWRGEEKNRVAWNQPIHMPTASLSNINVVDGQTELETQGHDVSPFTELEKEIRDAKIEPSKSTDPVSEESAGRKAKKTREKKQSQGGQSIPGTKKENILSTESSEDVLDLYKRSSSEIEKIRASGRTLIPN</sequence>
<organism evidence="2 3">
    <name type="scientific">Rhizophagus irregularis</name>
    <dbReference type="NCBI Taxonomy" id="588596"/>
    <lineage>
        <taxon>Eukaryota</taxon>
        <taxon>Fungi</taxon>
        <taxon>Fungi incertae sedis</taxon>
        <taxon>Mucoromycota</taxon>
        <taxon>Glomeromycotina</taxon>
        <taxon>Glomeromycetes</taxon>
        <taxon>Glomerales</taxon>
        <taxon>Glomeraceae</taxon>
        <taxon>Rhizophagus</taxon>
    </lineage>
</organism>
<dbReference type="VEuPathDB" id="FungiDB:FUN_005699"/>
<dbReference type="Proteomes" id="UP000233469">
    <property type="component" value="Unassembled WGS sequence"/>
</dbReference>
<evidence type="ECO:0000313" key="3">
    <source>
        <dbReference type="Proteomes" id="UP000233469"/>
    </source>
</evidence>
<protein>
    <submittedName>
        <fullName evidence="2">Uncharacterized protein</fullName>
    </submittedName>
</protein>
<proteinExistence type="predicted"/>
<dbReference type="AlphaFoldDB" id="A0A2N1MEM4"/>
<reference evidence="2 3" key="2">
    <citation type="submission" date="2017-10" db="EMBL/GenBank/DDBJ databases">
        <title>Extensive intraspecific genome diversity in a model arbuscular mycorrhizal fungus.</title>
        <authorList>
            <person name="Chen E.C.H."/>
            <person name="Morin E."/>
            <person name="Baudet D."/>
            <person name="Noel J."/>
            <person name="Ndikumana S."/>
            <person name="Charron P."/>
            <person name="St-Onge C."/>
            <person name="Giorgi J."/>
            <person name="Grigoriev I.V."/>
            <person name="Roux C."/>
            <person name="Martin F.M."/>
            <person name="Corradi N."/>
        </authorList>
    </citation>
    <scope>NUCLEOTIDE SEQUENCE [LARGE SCALE GENOMIC DNA]</scope>
    <source>
        <strain evidence="2 3">C2</strain>
    </source>
</reference>
<feature type="compositionally biased region" description="Basic and acidic residues" evidence="1">
    <location>
        <begin position="97"/>
        <end position="111"/>
    </location>
</feature>
<evidence type="ECO:0000256" key="1">
    <source>
        <dbReference type="SAM" id="MobiDB-lite"/>
    </source>
</evidence>
<evidence type="ECO:0000313" key="2">
    <source>
        <dbReference type="EMBL" id="PKK60074.1"/>
    </source>
</evidence>
<feature type="region of interest" description="Disordered" evidence="1">
    <location>
        <begin position="87"/>
        <end position="156"/>
    </location>
</feature>
<dbReference type="VEuPathDB" id="FungiDB:RhiirA1_403447"/>